<evidence type="ECO:0000313" key="2">
    <source>
        <dbReference type="EMBL" id="VDK37159.1"/>
    </source>
</evidence>
<proteinExistence type="predicted"/>
<gene>
    <name evidence="2" type="ORF">GPUH_LOCUS2960</name>
</gene>
<evidence type="ECO:0000256" key="1">
    <source>
        <dbReference type="SAM" id="Phobius"/>
    </source>
</evidence>
<organism evidence="4">
    <name type="scientific">Gongylonema pulchrum</name>
    <dbReference type="NCBI Taxonomy" id="637853"/>
    <lineage>
        <taxon>Eukaryota</taxon>
        <taxon>Metazoa</taxon>
        <taxon>Ecdysozoa</taxon>
        <taxon>Nematoda</taxon>
        <taxon>Chromadorea</taxon>
        <taxon>Rhabditida</taxon>
        <taxon>Spirurina</taxon>
        <taxon>Spiruromorpha</taxon>
        <taxon>Spiruroidea</taxon>
        <taxon>Gongylonematidae</taxon>
        <taxon>Gongylonema</taxon>
    </lineage>
</organism>
<dbReference type="WBParaSite" id="GPUH_0000296501-mRNA-1">
    <property type="protein sequence ID" value="GPUH_0000296501-mRNA-1"/>
    <property type="gene ID" value="GPUH_0000296501"/>
</dbReference>
<sequence length="86" mass="9934">MAFVVLLSATEMNGNFEKFKEKRRMRHAVTILVGVTILFALIIVIGIILAFELPPKNRKFAAEKVPLPEGDGEFFIKFRYFKKKFL</sequence>
<keyword evidence="1" id="KW-1133">Transmembrane helix</keyword>
<keyword evidence="3" id="KW-1185">Reference proteome</keyword>
<accession>A0A183D2L9</accession>
<dbReference type="Proteomes" id="UP000271098">
    <property type="component" value="Unassembled WGS sequence"/>
</dbReference>
<evidence type="ECO:0000313" key="4">
    <source>
        <dbReference type="WBParaSite" id="GPUH_0000296501-mRNA-1"/>
    </source>
</evidence>
<protein>
    <submittedName>
        <fullName evidence="4">OppC_N domain-containing protein</fullName>
    </submittedName>
</protein>
<reference evidence="2 3" key="2">
    <citation type="submission" date="2018-11" db="EMBL/GenBank/DDBJ databases">
        <authorList>
            <consortium name="Pathogen Informatics"/>
        </authorList>
    </citation>
    <scope>NUCLEOTIDE SEQUENCE [LARGE SCALE GENOMIC DNA]</scope>
</reference>
<keyword evidence="1" id="KW-0472">Membrane</keyword>
<dbReference type="AlphaFoldDB" id="A0A183D2L9"/>
<dbReference type="EMBL" id="UYRT01004742">
    <property type="protein sequence ID" value="VDK37159.1"/>
    <property type="molecule type" value="Genomic_DNA"/>
</dbReference>
<feature type="transmembrane region" description="Helical" evidence="1">
    <location>
        <begin position="28"/>
        <end position="51"/>
    </location>
</feature>
<name>A0A183D2L9_9BILA</name>
<dbReference type="OrthoDB" id="5835314at2759"/>
<evidence type="ECO:0000313" key="3">
    <source>
        <dbReference type="Proteomes" id="UP000271098"/>
    </source>
</evidence>
<reference evidence="4" key="1">
    <citation type="submission" date="2016-06" db="UniProtKB">
        <authorList>
            <consortium name="WormBaseParasite"/>
        </authorList>
    </citation>
    <scope>IDENTIFICATION</scope>
</reference>
<keyword evidence="1" id="KW-0812">Transmembrane</keyword>